<dbReference type="PANTHER" id="PTHR30383:SF5">
    <property type="entry name" value="SGNH HYDROLASE-TYPE ESTERASE DOMAIN-CONTAINING PROTEIN"/>
    <property type="match status" value="1"/>
</dbReference>
<dbReference type="Gene3D" id="3.40.50.1110">
    <property type="entry name" value="SGNH hydrolase"/>
    <property type="match status" value="2"/>
</dbReference>
<dbReference type="AlphaFoldDB" id="A0A512B272"/>
<evidence type="ECO:0000259" key="1">
    <source>
        <dbReference type="Pfam" id="PF13472"/>
    </source>
</evidence>
<gene>
    <name evidence="2" type="ORF">AAE02nite_37280</name>
</gene>
<feature type="domain" description="SGNH hydrolase-type esterase" evidence="1">
    <location>
        <begin position="17"/>
        <end position="175"/>
    </location>
</feature>
<keyword evidence="3" id="KW-1185">Reference proteome</keyword>
<name>A0A512B272_9BACT</name>
<dbReference type="EMBL" id="BJYS01000030">
    <property type="protein sequence ID" value="GEO06064.1"/>
    <property type="molecule type" value="Genomic_DNA"/>
</dbReference>
<organism evidence="2 3">
    <name type="scientific">Adhaeribacter aerolatus</name>
    <dbReference type="NCBI Taxonomy" id="670289"/>
    <lineage>
        <taxon>Bacteria</taxon>
        <taxon>Pseudomonadati</taxon>
        <taxon>Bacteroidota</taxon>
        <taxon>Cytophagia</taxon>
        <taxon>Cytophagales</taxon>
        <taxon>Hymenobacteraceae</taxon>
        <taxon>Adhaeribacter</taxon>
    </lineage>
</organism>
<evidence type="ECO:0000313" key="3">
    <source>
        <dbReference type="Proteomes" id="UP000321532"/>
    </source>
</evidence>
<reference evidence="2 3" key="1">
    <citation type="submission" date="2019-07" db="EMBL/GenBank/DDBJ databases">
        <title>Whole genome shotgun sequence of Adhaeribacter aerolatus NBRC 106133.</title>
        <authorList>
            <person name="Hosoyama A."/>
            <person name="Uohara A."/>
            <person name="Ohji S."/>
            <person name="Ichikawa N."/>
        </authorList>
    </citation>
    <scope>NUCLEOTIDE SEQUENCE [LARGE SCALE GENOMIC DNA]</scope>
    <source>
        <strain evidence="2 3">NBRC 106133</strain>
    </source>
</reference>
<sequence>MIALSFLMLGSCAVKHEVLNKGIAGNSTNDLIKRIDQDVLAEKPDLVIMLVGTNDMLNSGKFISYGQFQANYAAMLNKLKAQNISVVVMSPPPVDTAYLFKRHQRALFTEDPNHKIDSVSSIIRQLAQVNQIYFMDLNKLFKAAGSPNPSAQSLLINQANFNKADGVHPTAAGYRFMAQHLYDFLQANHLLKKNKKILCFGDSITFGAFMDGQGTAGGETYPAFLQALLGDGRK</sequence>
<proteinExistence type="predicted"/>
<dbReference type="PANTHER" id="PTHR30383">
    <property type="entry name" value="THIOESTERASE 1/PROTEASE 1/LYSOPHOSPHOLIPASE L1"/>
    <property type="match status" value="1"/>
</dbReference>
<dbReference type="InterPro" id="IPR036514">
    <property type="entry name" value="SGNH_hydro_sf"/>
</dbReference>
<dbReference type="Proteomes" id="UP000321532">
    <property type="component" value="Unassembled WGS sequence"/>
</dbReference>
<dbReference type="Pfam" id="PF13472">
    <property type="entry name" value="Lipase_GDSL_2"/>
    <property type="match status" value="1"/>
</dbReference>
<dbReference type="SUPFAM" id="SSF52266">
    <property type="entry name" value="SGNH hydrolase"/>
    <property type="match status" value="2"/>
</dbReference>
<protein>
    <recommendedName>
        <fullName evidence="1">SGNH hydrolase-type esterase domain-containing protein</fullName>
    </recommendedName>
</protein>
<dbReference type="GO" id="GO:0004622">
    <property type="term" value="F:phosphatidylcholine lysophospholipase activity"/>
    <property type="evidence" value="ECO:0007669"/>
    <property type="project" value="TreeGrafter"/>
</dbReference>
<dbReference type="InterPro" id="IPR051532">
    <property type="entry name" value="Ester_Hydrolysis_Enzymes"/>
</dbReference>
<dbReference type="InterPro" id="IPR013830">
    <property type="entry name" value="SGNH_hydro"/>
</dbReference>
<comment type="caution">
    <text evidence="2">The sequence shown here is derived from an EMBL/GenBank/DDBJ whole genome shotgun (WGS) entry which is preliminary data.</text>
</comment>
<accession>A0A512B272</accession>
<evidence type="ECO:0000313" key="2">
    <source>
        <dbReference type="EMBL" id="GEO06064.1"/>
    </source>
</evidence>